<keyword evidence="2" id="KW-0812">Transmembrane</keyword>
<feature type="region of interest" description="Disordered" evidence="1">
    <location>
        <begin position="129"/>
        <end position="151"/>
    </location>
</feature>
<feature type="compositionally biased region" description="Low complexity" evidence="1">
    <location>
        <begin position="26"/>
        <end position="38"/>
    </location>
</feature>
<dbReference type="EMBL" id="JAQFWQ010000155">
    <property type="protein sequence ID" value="MDA2814948.1"/>
    <property type="molecule type" value="Genomic_DNA"/>
</dbReference>
<reference evidence="3 4" key="1">
    <citation type="submission" date="2023-01" db="EMBL/GenBank/DDBJ databases">
        <title>Draft genome sequence of Nocardiopsis sp. RSe5-2 isolated from halophytes.</title>
        <authorList>
            <person name="Duangmal K."/>
            <person name="Chantavorakit T."/>
        </authorList>
    </citation>
    <scope>NUCLEOTIDE SEQUENCE [LARGE SCALE GENOMIC DNA]</scope>
    <source>
        <strain evidence="3 4">RSe5-2</strain>
    </source>
</reference>
<feature type="region of interest" description="Disordered" evidence="1">
    <location>
        <begin position="1"/>
        <end position="94"/>
    </location>
</feature>
<accession>A0ABT4UDB8</accession>
<evidence type="ECO:0000256" key="2">
    <source>
        <dbReference type="SAM" id="Phobius"/>
    </source>
</evidence>
<sequence length="307" mass="29970">MVGPGQVPHADDEPLVIDDEATQTIGAVPADDAAMPGAPGAPGAPGPSGEYGGRPMFRDESPNPGGTTAEIDLSEMEDLDSPRGRGRRGAGMRGGATTKILAGVGFLALLGAAGTAAFLLAGNGASDGGDGSGGGAQAAEAPADPQRLESGGLFPETLEVGGQEYTLALVDDTDDCATVGRGAYGAALDEAGCRQVIRATYVSDAGETAVTAGVAALGSPDDAGAALKAQDLEAGDWFAGLKGTDGSGAEGMDTAPGIGSGGQWGPYLLFSYAANADGTPPGDGSDLEDVAPGFVESTLGSLADQVG</sequence>
<dbReference type="Proteomes" id="UP001527866">
    <property type="component" value="Unassembled WGS sequence"/>
</dbReference>
<evidence type="ECO:0000256" key="1">
    <source>
        <dbReference type="SAM" id="MobiDB-lite"/>
    </source>
</evidence>
<keyword evidence="2" id="KW-1133">Transmembrane helix</keyword>
<dbReference type="RefSeq" id="WP_270690512.1">
    <property type="nucleotide sequence ID" value="NZ_JAQFWQ010000155.1"/>
</dbReference>
<protein>
    <submittedName>
        <fullName evidence="3">Uncharacterized protein</fullName>
    </submittedName>
</protein>
<organism evidence="3 4">
    <name type="scientific">Nocardiopsis endophytica</name>
    <dbReference type="NCBI Taxonomy" id="3018445"/>
    <lineage>
        <taxon>Bacteria</taxon>
        <taxon>Bacillati</taxon>
        <taxon>Actinomycetota</taxon>
        <taxon>Actinomycetes</taxon>
        <taxon>Streptosporangiales</taxon>
        <taxon>Nocardiopsidaceae</taxon>
        <taxon>Nocardiopsis</taxon>
    </lineage>
</organism>
<name>A0ABT4UDB8_9ACTN</name>
<feature type="transmembrane region" description="Helical" evidence="2">
    <location>
        <begin position="100"/>
        <end position="121"/>
    </location>
</feature>
<keyword evidence="4" id="KW-1185">Reference proteome</keyword>
<gene>
    <name evidence="3" type="ORF">O4J56_30165</name>
</gene>
<comment type="caution">
    <text evidence="3">The sequence shown here is derived from an EMBL/GenBank/DDBJ whole genome shotgun (WGS) entry which is preliminary data.</text>
</comment>
<evidence type="ECO:0000313" key="4">
    <source>
        <dbReference type="Proteomes" id="UP001527866"/>
    </source>
</evidence>
<keyword evidence="2" id="KW-0472">Membrane</keyword>
<proteinExistence type="predicted"/>
<evidence type="ECO:0000313" key="3">
    <source>
        <dbReference type="EMBL" id="MDA2814948.1"/>
    </source>
</evidence>